<feature type="compositionally biased region" description="Basic and acidic residues" evidence="1">
    <location>
        <begin position="24"/>
        <end position="35"/>
    </location>
</feature>
<comment type="caution">
    <text evidence="2">The sequence shown here is derived from an EMBL/GenBank/DDBJ whole genome shotgun (WGS) entry which is preliminary data.</text>
</comment>
<feature type="compositionally biased region" description="Basic residues" evidence="1">
    <location>
        <begin position="49"/>
        <end position="61"/>
    </location>
</feature>
<dbReference type="AlphaFoldDB" id="A0AAX0UC62"/>
<proteinExistence type="predicted"/>
<organism evidence="2 3">
    <name type="scientific">Burkholderia pseudomallei</name>
    <name type="common">Pseudomonas pseudomallei</name>
    <dbReference type="NCBI Taxonomy" id="28450"/>
    <lineage>
        <taxon>Bacteria</taxon>
        <taxon>Pseudomonadati</taxon>
        <taxon>Pseudomonadota</taxon>
        <taxon>Betaproteobacteria</taxon>
        <taxon>Burkholderiales</taxon>
        <taxon>Burkholderiaceae</taxon>
        <taxon>Burkholderia</taxon>
        <taxon>pseudomallei group</taxon>
    </lineage>
</organism>
<dbReference type="Proteomes" id="UP000231878">
    <property type="component" value="Unassembled WGS sequence"/>
</dbReference>
<sequence length="106" mass="11591">MPFFAGCGAEAAVRACRISADAFAGDRGDRGDARPARSRHPLPLVPRAHEKKPRRHFHRRGQPMSEKFHGGDGNDHIGRPAASQPSISAIQLRRARSGASGRRAYR</sequence>
<evidence type="ECO:0000313" key="2">
    <source>
        <dbReference type="EMBL" id="PJO65866.1"/>
    </source>
</evidence>
<evidence type="ECO:0000313" key="3">
    <source>
        <dbReference type="Proteomes" id="UP000231878"/>
    </source>
</evidence>
<evidence type="ECO:0000256" key="1">
    <source>
        <dbReference type="SAM" id="MobiDB-lite"/>
    </source>
</evidence>
<feature type="compositionally biased region" description="Basic and acidic residues" evidence="1">
    <location>
        <begin position="66"/>
        <end position="78"/>
    </location>
</feature>
<gene>
    <name evidence="2" type="ORF">CWD88_13350</name>
</gene>
<dbReference type="EMBL" id="PHRB01000011">
    <property type="protein sequence ID" value="PJO65866.1"/>
    <property type="molecule type" value="Genomic_DNA"/>
</dbReference>
<accession>A0AAX0UC62</accession>
<reference evidence="2 3" key="1">
    <citation type="submission" date="2017-11" db="EMBL/GenBank/DDBJ databases">
        <title>Molecular characterization of Burkholderia pseudomallei and closely related isolates from Vietnam.</title>
        <authorList>
            <person name="Ustinov D.V."/>
            <person name="Antonov A.S."/>
            <person name="Avdusheva E.F."/>
            <person name="Shpak I.M."/>
            <person name="Zakharova I.B."/>
            <person name="Thi L.A."/>
            <person name="Teteryatnikova N."/>
            <person name="Lopasteyskaya Y.A."/>
            <person name="Kuzyutina J.A."/>
            <person name="Ngo T.N."/>
            <person name="Victorov D.V."/>
        </authorList>
    </citation>
    <scope>NUCLEOTIDE SEQUENCE [LARGE SCALE GENOMIC DNA]</scope>
    <source>
        <strain evidence="2 3">V1512</strain>
    </source>
</reference>
<feature type="compositionally biased region" description="Low complexity" evidence="1">
    <location>
        <begin position="97"/>
        <end position="106"/>
    </location>
</feature>
<feature type="region of interest" description="Disordered" evidence="1">
    <location>
        <begin position="22"/>
        <end position="106"/>
    </location>
</feature>
<protein>
    <submittedName>
        <fullName evidence="2">Uncharacterized protein</fullName>
    </submittedName>
</protein>
<name>A0AAX0UC62_BURPE</name>